<comment type="subcellular location">
    <subcellularLocation>
        <location evidence="1">Cell membrane</location>
        <topology evidence="1">Multi-pass membrane protein</topology>
    </subcellularLocation>
</comment>
<dbReference type="GO" id="GO:0022857">
    <property type="term" value="F:transmembrane transporter activity"/>
    <property type="evidence" value="ECO:0007669"/>
    <property type="project" value="TreeGrafter"/>
</dbReference>
<reference evidence="11" key="2">
    <citation type="journal article" date="2018" name="BMC Genomics">
        <title>Whole genome sequencing and function prediction of 133 gut anaerobes isolated from chicken caecum in pure cultures.</title>
        <authorList>
            <person name="Medvecky M."/>
            <person name="Cejkova D."/>
            <person name="Polansky O."/>
            <person name="Karasova D."/>
            <person name="Kubasova T."/>
            <person name="Cizek A."/>
            <person name="Rychlik I."/>
        </authorList>
    </citation>
    <scope>NUCLEOTIDE SEQUENCE</scope>
    <source>
        <strain evidence="11">An144</strain>
    </source>
</reference>
<evidence type="ECO:0000256" key="4">
    <source>
        <dbReference type="ARBA" id="ARBA00022989"/>
    </source>
</evidence>
<evidence type="ECO:0000313" key="11">
    <source>
        <dbReference type="EMBL" id="OUQ10766.1"/>
    </source>
</evidence>
<evidence type="ECO:0000256" key="3">
    <source>
        <dbReference type="ARBA" id="ARBA00022692"/>
    </source>
</evidence>
<feature type="domain" description="MacB-like periplasmic core" evidence="9">
    <location>
        <begin position="21"/>
        <end position="249"/>
    </location>
</feature>
<feature type="domain" description="ABC3 transporter permease C-terminal" evidence="8">
    <location>
        <begin position="291"/>
        <end position="402"/>
    </location>
</feature>
<evidence type="ECO:0000313" key="12">
    <source>
        <dbReference type="Proteomes" id="UP000196074"/>
    </source>
</evidence>
<keyword evidence="3 7" id="KW-0812">Transmembrane</keyword>
<dbReference type="InterPro" id="IPR003838">
    <property type="entry name" value="ABC3_permease_C"/>
</dbReference>
<reference evidence="12" key="1">
    <citation type="submission" date="2017-04" db="EMBL/GenBank/DDBJ databases">
        <title>Function of individual gut microbiota members based on whole genome sequencing of pure cultures obtained from chicken caecum.</title>
        <authorList>
            <person name="Medvecky M."/>
            <person name="Cejkova D."/>
            <person name="Polansky O."/>
            <person name="Karasova D."/>
            <person name="Kubasova T."/>
            <person name="Cizek A."/>
            <person name="Rychlik I."/>
        </authorList>
    </citation>
    <scope>NUCLEOTIDE SEQUENCE [LARGE SCALE GENOMIC DNA]</scope>
    <source>
        <strain evidence="12">An144</strain>
    </source>
</reference>
<dbReference type="Proteomes" id="UP001290582">
    <property type="component" value="Unassembled WGS sequence"/>
</dbReference>
<evidence type="ECO:0000256" key="7">
    <source>
        <dbReference type="SAM" id="Phobius"/>
    </source>
</evidence>
<feature type="transmembrane region" description="Helical" evidence="7">
    <location>
        <begin position="332"/>
        <end position="361"/>
    </location>
</feature>
<keyword evidence="4 7" id="KW-1133">Transmembrane helix</keyword>
<comment type="caution">
    <text evidence="11">The sequence shown here is derived from an EMBL/GenBank/DDBJ whole genome shotgun (WGS) entry which is preliminary data.</text>
</comment>
<dbReference type="GO" id="GO:0005886">
    <property type="term" value="C:plasma membrane"/>
    <property type="evidence" value="ECO:0007669"/>
    <property type="project" value="UniProtKB-SubCell"/>
</dbReference>
<evidence type="ECO:0000256" key="6">
    <source>
        <dbReference type="ARBA" id="ARBA00038076"/>
    </source>
</evidence>
<dbReference type="GeneID" id="60872643"/>
<evidence type="ECO:0000313" key="10">
    <source>
        <dbReference type="EMBL" id="MDZ5598129.1"/>
    </source>
</evidence>
<evidence type="ECO:0000256" key="5">
    <source>
        <dbReference type="ARBA" id="ARBA00023136"/>
    </source>
</evidence>
<keyword evidence="5 7" id="KW-0472">Membrane</keyword>
<accession>A0A1Y4QZL2</accession>
<proteinExistence type="inferred from homology"/>
<dbReference type="RefSeq" id="WP_016250735.1">
    <property type="nucleotide sequence ID" value="NZ_CP144502.1"/>
</dbReference>
<keyword evidence="2" id="KW-1003">Cell membrane</keyword>
<name>A0A1Y4QZL2_9ENTE</name>
<dbReference type="EMBL" id="JAXOGL010000011">
    <property type="protein sequence ID" value="MDZ5598129.1"/>
    <property type="molecule type" value="Genomic_DNA"/>
</dbReference>
<dbReference type="Pfam" id="PF02687">
    <property type="entry name" value="FtsX"/>
    <property type="match status" value="1"/>
</dbReference>
<evidence type="ECO:0000256" key="2">
    <source>
        <dbReference type="ARBA" id="ARBA00022475"/>
    </source>
</evidence>
<comment type="similarity">
    <text evidence="6">Belongs to the ABC-4 integral membrane protein family.</text>
</comment>
<dbReference type="PANTHER" id="PTHR30572:SF4">
    <property type="entry name" value="ABC TRANSPORTER PERMEASE YTRF"/>
    <property type="match status" value="1"/>
</dbReference>
<evidence type="ECO:0000256" key="1">
    <source>
        <dbReference type="ARBA" id="ARBA00004651"/>
    </source>
</evidence>
<dbReference type="Pfam" id="PF12704">
    <property type="entry name" value="MacB_PCD"/>
    <property type="match status" value="1"/>
</dbReference>
<gene>
    <name evidence="11" type="ORF">B5E88_04855</name>
    <name evidence="10" type="ORF">U1294_07795</name>
</gene>
<dbReference type="InterPro" id="IPR050250">
    <property type="entry name" value="Macrolide_Exporter_MacB"/>
</dbReference>
<evidence type="ECO:0000259" key="8">
    <source>
        <dbReference type="Pfam" id="PF02687"/>
    </source>
</evidence>
<dbReference type="InterPro" id="IPR025857">
    <property type="entry name" value="MacB_PCD"/>
</dbReference>
<dbReference type="PANTHER" id="PTHR30572">
    <property type="entry name" value="MEMBRANE COMPONENT OF TRANSPORTER-RELATED"/>
    <property type="match status" value="1"/>
</dbReference>
<feature type="transmembrane region" description="Helical" evidence="7">
    <location>
        <begin position="373"/>
        <end position="393"/>
    </location>
</feature>
<organism evidence="11 12">
    <name type="scientific">Enterococcus cecorum</name>
    <dbReference type="NCBI Taxonomy" id="44008"/>
    <lineage>
        <taxon>Bacteria</taxon>
        <taxon>Bacillati</taxon>
        <taxon>Bacillota</taxon>
        <taxon>Bacilli</taxon>
        <taxon>Lactobacillales</taxon>
        <taxon>Enterococcaceae</taxon>
        <taxon>Enterococcus</taxon>
    </lineage>
</organism>
<evidence type="ECO:0000259" key="9">
    <source>
        <dbReference type="Pfam" id="PF12704"/>
    </source>
</evidence>
<sequence length="408" mass="44798">MNFYVNFRSAFKAINNNRKRSILTMIGIIIGVSAVIAILAIGRSYERQTIESLTKSDNGKIQAQILFNPNDESFYETNRPAFQSSDLELVRQVSGVESAEFEKQETNSTSFSALIKNKNQSIEAKLVKQTNSDVLAGRNLSKADNLNRSRVAVVNEELAKDLYGTPENALNRGVLISGQNYAIVGVYGGTEMSDEEAQMASMFGEMSSYQVQIPKKAYEYYLIKGDDASYSILVTMKKGTRPDEVTNKVLDKLKKSGSMRQQGSYRSFDTAILSKGIGKVLSTITYFITAVAGISLFIAGVGVMNMMYISVSERTKEIGIRRALGATQRSIMIQFLIEGVLLTFTGGVIGYFIGMILAYGIGSLMKIHVTVDLFTIVVAVGVSTLIGLIFSVMPAREAAKKDLIDILR</sequence>
<protein>
    <submittedName>
        <fullName evidence="11">ABC transporter permease</fullName>
    </submittedName>
    <submittedName>
        <fullName evidence="10">FtsX-like permease family protein</fullName>
    </submittedName>
</protein>
<feature type="transmembrane region" description="Helical" evidence="7">
    <location>
        <begin position="21"/>
        <end position="42"/>
    </location>
</feature>
<dbReference type="Proteomes" id="UP000196074">
    <property type="component" value="Unassembled WGS sequence"/>
</dbReference>
<feature type="transmembrane region" description="Helical" evidence="7">
    <location>
        <begin position="284"/>
        <end position="311"/>
    </location>
</feature>
<dbReference type="AlphaFoldDB" id="A0A1Y4QZL2"/>
<reference evidence="10" key="3">
    <citation type="submission" date="2023-12" db="EMBL/GenBank/DDBJ databases">
        <title>Molecular genomic analyses of Enterococcus cecorum from sepsis oubreaks in broilers.</title>
        <authorList>
            <person name="Rhoads D."/>
            <person name="Alrubaye A."/>
        </authorList>
    </citation>
    <scope>NUCLEOTIDE SEQUENCE</scope>
    <source>
        <strain evidence="10">1755</strain>
    </source>
</reference>
<dbReference type="EMBL" id="NFLC01000007">
    <property type="protein sequence ID" value="OUQ10766.1"/>
    <property type="molecule type" value="Genomic_DNA"/>
</dbReference>